<dbReference type="InterPro" id="IPR040677">
    <property type="entry name" value="LPD7"/>
</dbReference>
<dbReference type="InterPro" id="IPR049751">
    <property type="entry name" value="TraI/MobA_relaxases"/>
</dbReference>
<organism evidence="5 6">
    <name type="scientific">Vibrio furnissii</name>
    <dbReference type="NCBI Taxonomy" id="29494"/>
    <lineage>
        <taxon>Bacteria</taxon>
        <taxon>Pseudomonadati</taxon>
        <taxon>Pseudomonadota</taxon>
        <taxon>Gammaproteobacteria</taxon>
        <taxon>Vibrionales</taxon>
        <taxon>Vibrionaceae</taxon>
        <taxon>Vibrio</taxon>
    </lineage>
</organism>
<dbReference type="Pfam" id="PF03432">
    <property type="entry name" value="Relaxase"/>
    <property type="match status" value="1"/>
</dbReference>
<dbReference type="Pfam" id="PF22863">
    <property type="entry name" value="TraI_middle"/>
    <property type="match status" value="1"/>
</dbReference>
<dbReference type="InParanoid" id="A0A0Q2MW39"/>
<dbReference type="Pfam" id="PF18821">
    <property type="entry name" value="LPD7"/>
    <property type="match status" value="1"/>
</dbReference>
<evidence type="ECO:0000259" key="4">
    <source>
        <dbReference type="Pfam" id="PF22863"/>
    </source>
</evidence>
<feature type="domain" description="TraI-like middle" evidence="4">
    <location>
        <begin position="168"/>
        <end position="254"/>
    </location>
</feature>
<evidence type="ECO:0000256" key="1">
    <source>
        <dbReference type="SAM" id="MobiDB-lite"/>
    </source>
</evidence>
<gene>
    <name evidence="5" type="ORF">AMR76_20830</name>
</gene>
<feature type="domain" description="Large polyvalent protein-associated" evidence="3">
    <location>
        <begin position="422"/>
        <end position="510"/>
    </location>
</feature>
<keyword evidence="6" id="KW-1185">Reference proteome</keyword>
<feature type="region of interest" description="Disordered" evidence="1">
    <location>
        <begin position="517"/>
        <end position="539"/>
    </location>
</feature>
<dbReference type="InterPro" id="IPR005094">
    <property type="entry name" value="Endonuclease_MobA/VirD2"/>
</dbReference>
<feature type="region of interest" description="Disordered" evidence="1">
    <location>
        <begin position="553"/>
        <end position="590"/>
    </location>
</feature>
<feature type="compositionally biased region" description="Polar residues" evidence="1">
    <location>
        <begin position="252"/>
        <end position="274"/>
    </location>
</feature>
<protein>
    <submittedName>
        <fullName evidence="5">Conjugal transfer protein TrbI</fullName>
    </submittedName>
</protein>
<evidence type="ECO:0000313" key="5">
    <source>
        <dbReference type="EMBL" id="KQH83895.1"/>
    </source>
</evidence>
<feature type="region of interest" description="Disordered" evidence="1">
    <location>
        <begin position="250"/>
        <end position="274"/>
    </location>
</feature>
<name>A0A0Q2MW39_VIBFU</name>
<sequence>MIVKHIPMRSTHKSDFAGLINYLTDAQSKEHRLGHVKLTNCHADSVRDAISEVLATQQSNTRAKNDKTYHLIISFRAGEQLEQDVLSEIEKRVCDSLGFSDHQRISAVHNDTDNLHIHVAINKIHPTRHTMHEPYAAYRTLAEQCEQLEKAFGLQQDNHTPQQTHNAARAADMERHSGIESLTGWIKRECLEEMKAAQTWAELHDTCRTHGLTLSAKGNGLVFSADNDITVKASTVARYLSKPKLEARFGTFQPSQTDSNHSGQTAQRNYQKQPLKTRIDTSELYARYQREQKALATHKATALAQLRHKKNQQIINTKNNNKVRRAAIKLTGSGQFTKRVLYSQASQALQSRLDSIHKQYRQERQQVYQTHSKRTWADWLKHQAQHGDQTALAALRAREAAQTLNGNTLQGSGQTRKDQSCVIDSITKTGTVLFRSKNGAVRDDGQRLQVSTQSDSEAITQALKIALERYGNQISVNGSPEFKARVIRAAADTGLPLTFSDKGLEQRRLALLSANHQATPAKAQRRGVPPIGKAPPGIRRDTLSTLAQLDVMRFDKPQEQRPSALEQRKAQLRAEMAQKKQKQAKKSRSR</sequence>
<dbReference type="EMBL" id="LKHS01000027">
    <property type="protein sequence ID" value="KQH83895.1"/>
    <property type="molecule type" value="Genomic_DNA"/>
</dbReference>
<dbReference type="NCBIfam" id="NF041893">
    <property type="entry name" value="TraI_MobP_relax"/>
    <property type="match status" value="1"/>
</dbReference>
<feature type="compositionally biased region" description="Basic residues" evidence="1">
    <location>
        <begin position="579"/>
        <end position="590"/>
    </location>
</feature>
<dbReference type="AlphaFoldDB" id="A0A0Q2MW39"/>
<dbReference type="Proteomes" id="UP000051221">
    <property type="component" value="Unassembled WGS sequence"/>
</dbReference>
<reference evidence="5 6" key="1">
    <citation type="submission" date="2015-08" db="EMBL/GenBank/DDBJ databases">
        <title>Antibacterial properties of a collection of Vibrionaceae strains.</title>
        <authorList>
            <person name="Giubergia S."/>
        </authorList>
    </citation>
    <scope>NUCLEOTIDE SEQUENCE [LARGE SCALE GENOMIC DNA]</scope>
    <source>
        <strain evidence="5 6">S0821</strain>
    </source>
</reference>
<evidence type="ECO:0000259" key="3">
    <source>
        <dbReference type="Pfam" id="PF18821"/>
    </source>
</evidence>
<dbReference type="InterPro" id="IPR054462">
    <property type="entry name" value="TraI_M"/>
</dbReference>
<evidence type="ECO:0000259" key="2">
    <source>
        <dbReference type="Pfam" id="PF03432"/>
    </source>
</evidence>
<comment type="caution">
    <text evidence="5">The sequence shown here is derived from an EMBL/GenBank/DDBJ whole genome shotgun (WGS) entry which is preliminary data.</text>
</comment>
<dbReference type="RefSeq" id="WP_055467084.1">
    <property type="nucleotide sequence ID" value="NZ_LKHS01000027.1"/>
</dbReference>
<proteinExistence type="predicted"/>
<accession>A0A0Q2MW39</accession>
<feature type="domain" description="MobA/VirD2-like nuclease" evidence="2">
    <location>
        <begin position="22"/>
        <end position="154"/>
    </location>
</feature>
<evidence type="ECO:0000313" key="6">
    <source>
        <dbReference type="Proteomes" id="UP000051221"/>
    </source>
</evidence>